<gene>
    <name evidence="2" type="ORF">GCM10023235_61450</name>
</gene>
<evidence type="ECO:0000313" key="2">
    <source>
        <dbReference type="EMBL" id="GAA4873940.1"/>
    </source>
</evidence>
<keyword evidence="3" id="KW-1185">Reference proteome</keyword>
<comment type="caution">
    <text evidence="2">The sequence shown here is derived from an EMBL/GenBank/DDBJ whole genome shotgun (WGS) entry which is preliminary data.</text>
</comment>
<dbReference type="InterPro" id="IPR050585">
    <property type="entry name" value="Xaa-Pro_dipeptidyl-ppase/CocE"/>
</dbReference>
<dbReference type="InterPro" id="IPR029058">
    <property type="entry name" value="AB_hydrolase_fold"/>
</dbReference>
<protein>
    <submittedName>
        <fullName evidence="2">Prolyl oligopeptidase family serine peptidase</fullName>
    </submittedName>
</protein>
<feature type="domain" description="Peptidase S9 prolyl oligopeptidase catalytic" evidence="1">
    <location>
        <begin position="435"/>
        <end position="641"/>
    </location>
</feature>
<reference evidence="3" key="1">
    <citation type="journal article" date="2019" name="Int. J. Syst. Evol. Microbiol.">
        <title>The Global Catalogue of Microorganisms (GCM) 10K type strain sequencing project: providing services to taxonomists for standard genome sequencing and annotation.</title>
        <authorList>
            <consortium name="The Broad Institute Genomics Platform"/>
            <consortium name="The Broad Institute Genome Sequencing Center for Infectious Disease"/>
            <person name="Wu L."/>
            <person name="Ma J."/>
        </authorList>
    </citation>
    <scope>NUCLEOTIDE SEQUENCE [LARGE SCALE GENOMIC DNA]</scope>
    <source>
        <strain evidence="3">JCM 13006</strain>
    </source>
</reference>
<dbReference type="RefSeq" id="WP_345700151.1">
    <property type="nucleotide sequence ID" value="NZ_BAABIS010000001.1"/>
</dbReference>
<dbReference type="InterPro" id="IPR001375">
    <property type="entry name" value="Peptidase_S9_cat"/>
</dbReference>
<evidence type="ECO:0000259" key="1">
    <source>
        <dbReference type="Pfam" id="PF00326"/>
    </source>
</evidence>
<proteinExistence type="predicted"/>
<dbReference type="Proteomes" id="UP001501752">
    <property type="component" value="Unassembled WGS sequence"/>
</dbReference>
<dbReference type="SUPFAM" id="SSF53474">
    <property type="entry name" value="alpha/beta-Hydrolases"/>
    <property type="match status" value="1"/>
</dbReference>
<name>A0ABP9EBD4_9ACTN</name>
<sequence>MSDRARTAPYGTWPSPVTPAEAARGGALVEWVGFLGADPCWTEALPEDGGRNALMRQGPDGGPAQLLPPGWDVRSGVIEYGGRPWAALSDRAGDGLVFSHRGDQRAYRWSPGRDPVPLSPAAPAGVQLRYCDFAVRGGEVWCLRERVLDEAGTRVERHLVALPLDGGAADDPGRVRELVSSHHFLTGPRISPDGTRVCWIGWDHPNMPWDGTELMAAAIDPDGAVGEPVRLMGGDRESVVQADWAADGSGRLHAVGDPDGWWNVHEIGPDGAVRNLRPAEEEFGEALWRIGLRWCLPLRDGSLATVHGTGRRRLGLLTPDGRLTDLGLPYTEWSSVATDGRRIAAVVAGPEHRRGVVLIDPADGSTTVVRAPHRAHEEYASAPVVRAFHGPDATVHAYLHPPHHPEVTGPPGELPPYLVFVHGGPNSRSQPVRNQEITYFTSRGIGVVDVQYGGSSGFGRAYRERLRGGWGVVDVEDCATVARALVAEGLADPDRIAIRGGSAGGWTALLSAIAEPGLYRAACLYFPVLDPVAWRAGGTHDFEARYADALIGPWPQQRARYEERSPLNRAEALSVPIVLLQGELDPICPPAQAERLVERLRGTGVPHGYLLFAGERHGFRRSDTVVRCLEAELALYGRTLGFDPA</sequence>
<dbReference type="Pfam" id="PF00326">
    <property type="entry name" value="Peptidase_S9"/>
    <property type="match status" value="1"/>
</dbReference>
<dbReference type="SUPFAM" id="SSF82171">
    <property type="entry name" value="DPP6 N-terminal domain-like"/>
    <property type="match status" value="1"/>
</dbReference>
<dbReference type="EMBL" id="BAABIS010000001">
    <property type="protein sequence ID" value="GAA4873940.1"/>
    <property type="molecule type" value="Genomic_DNA"/>
</dbReference>
<dbReference type="PANTHER" id="PTHR43056">
    <property type="entry name" value="PEPTIDASE S9 PROLYL OLIGOPEPTIDASE"/>
    <property type="match status" value="1"/>
</dbReference>
<evidence type="ECO:0000313" key="3">
    <source>
        <dbReference type="Proteomes" id="UP001501752"/>
    </source>
</evidence>
<dbReference type="Gene3D" id="3.40.50.1820">
    <property type="entry name" value="alpha/beta hydrolase"/>
    <property type="match status" value="1"/>
</dbReference>
<organism evidence="2 3">
    <name type="scientific">Kitasatospora terrestris</name>
    <dbReference type="NCBI Taxonomy" id="258051"/>
    <lineage>
        <taxon>Bacteria</taxon>
        <taxon>Bacillati</taxon>
        <taxon>Actinomycetota</taxon>
        <taxon>Actinomycetes</taxon>
        <taxon>Kitasatosporales</taxon>
        <taxon>Streptomycetaceae</taxon>
        <taxon>Kitasatospora</taxon>
    </lineage>
</organism>
<accession>A0ABP9EBD4</accession>
<dbReference type="PANTHER" id="PTHR43056:SF5">
    <property type="entry name" value="PEPTIDASE S9 PROLYL OLIGOPEPTIDASE CATALYTIC DOMAIN-CONTAINING PROTEIN"/>
    <property type="match status" value="1"/>
</dbReference>